<name>A0AAE1A5C3_9GAST</name>
<dbReference type="AlphaFoldDB" id="A0AAE1A5C3"/>
<dbReference type="EMBL" id="JAWDGP010002620">
    <property type="protein sequence ID" value="KAK3781598.1"/>
    <property type="molecule type" value="Genomic_DNA"/>
</dbReference>
<protein>
    <submittedName>
        <fullName evidence="1">Uncharacterized protein</fullName>
    </submittedName>
</protein>
<keyword evidence="2" id="KW-1185">Reference proteome</keyword>
<evidence type="ECO:0000313" key="2">
    <source>
        <dbReference type="Proteomes" id="UP001283361"/>
    </source>
</evidence>
<dbReference type="Proteomes" id="UP001283361">
    <property type="component" value="Unassembled WGS sequence"/>
</dbReference>
<accession>A0AAE1A5C3</accession>
<comment type="caution">
    <text evidence="1">The sequence shown here is derived from an EMBL/GenBank/DDBJ whole genome shotgun (WGS) entry which is preliminary data.</text>
</comment>
<reference evidence="1" key="1">
    <citation type="journal article" date="2023" name="G3 (Bethesda)">
        <title>A reference genome for the long-term kleptoplast-retaining sea slug Elysia crispata morphotype clarki.</title>
        <authorList>
            <person name="Eastman K.E."/>
            <person name="Pendleton A.L."/>
            <person name="Shaikh M.A."/>
            <person name="Suttiyut T."/>
            <person name="Ogas R."/>
            <person name="Tomko P."/>
            <person name="Gavelis G."/>
            <person name="Widhalm J.R."/>
            <person name="Wisecaver J.H."/>
        </authorList>
    </citation>
    <scope>NUCLEOTIDE SEQUENCE</scope>
    <source>
        <strain evidence="1">ECLA1</strain>
    </source>
</reference>
<organism evidence="1 2">
    <name type="scientific">Elysia crispata</name>
    <name type="common">lettuce slug</name>
    <dbReference type="NCBI Taxonomy" id="231223"/>
    <lineage>
        <taxon>Eukaryota</taxon>
        <taxon>Metazoa</taxon>
        <taxon>Spiralia</taxon>
        <taxon>Lophotrochozoa</taxon>
        <taxon>Mollusca</taxon>
        <taxon>Gastropoda</taxon>
        <taxon>Heterobranchia</taxon>
        <taxon>Euthyneura</taxon>
        <taxon>Panpulmonata</taxon>
        <taxon>Sacoglossa</taxon>
        <taxon>Placobranchoidea</taxon>
        <taxon>Plakobranchidae</taxon>
        <taxon>Elysia</taxon>
    </lineage>
</organism>
<evidence type="ECO:0000313" key="1">
    <source>
        <dbReference type="EMBL" id="KAK3781598.1"/>
    </source>
</evidence>
<proteinExistence type="predicted"/>
<gene>
    <name evidence="1" type="ORF">RRG08_006994</name>
</gene>
<sequence length="143" mass="15930">MTRPRHTLTLANSLGRDSRVPVTQAELSTAVSHESIRNNSRHEWDFVPCLVTVTTAASGGPYLPTFTALADAEAVREERPLDLSRSVQAITFERERNHGEVLGQRDPLLASSGFERLEWDTKLKENGKHRVPVFANCRVPSVP</sequence>